<dbReference type="RefSeq" id="WP_344903904.1">
    <property type="nucleotide sequence ID" value="NZ_BAAAWD010000019.1"/>
</dbReference>
<evidence type="ECO:0000313" key="3">
    <source>
        <dbReference type="Proteomes" id="UP001499930"/>
    </source>
</evidence>
<dbReference type="Gene3D" id="1.10.443.10">
    <property type="entry name" value="Intergrase catalytic core"/>
    <property type="match status" value="1"/>
</dbReference>
<reference evidence="3" key="1">
    <citation type="journal article" date="2019" name="Int. J. Syst. Evol. Microbiol.">
        <title>The Global Catalogue of Microorganisms (GCM) 10K type strain sequencing project: providing services to taxonomists for standard genome sequencing and annotation.</title>
        <authorList>
            <consortium name="The Broad Institute Genomics Platform"/>
            <consortium name="The Broad Institute Genome Sequencing Center for Infectious Disease"/>
            <person name="Wu L."/>
            <person name="Ma J."/>
        </authorList>
    </citation>
    <scope>NUCLEOTIDE SEQUENCE [LARGE SCALE GENOMIC DNA]</scope>
    <source>
        <strain evidence="3">JCM 3106</strain>
    </source>
</reference>
<evidence type="ECO:0000256" key="1">
    <source>
        <dbReference type="ARBA" id="ARBA00023172"/>
    </source>
</evidence>
<protein>
    <recommendedName>
        <fullName evidence="4">Tyr recombinase domain-containing protein</fullName>
    </recommendedName>
</protein>
<keyword evidence="1" id="KW-0233">DNA recombination</keyword>
<dbReference type="InterPro" id="IPR011010">
    <property type="entry name" value="DNA_brk_join_enz"/>
</dbReference>
<accession>A0ABP6L8Q5</accession>
<dbReference type="SUPFAM" id="SSF56349">
    <property type="entry name" value="DNA breaking-rejoining enzymes"/>
    <property type="match status" value="1"/>
</dbReference>
<organism evidence="2 3">
    <name type="scientific">Streptosporangium longisporum</name>
    <dbReference type="NCBI Taxonomy" id="46187"/>
    <lineage>
        <taxon>Bacteria</taxon>
        <taxon>Bacillati</taxon>
        <taxon>Actinomycetota</taxon>
        <taxon>Actinomycetes</taxon>
        <taxon>Streptosporangiales</taxon>
        <taxon>Streptosporangiaceae</taxon>
        <taxon>Streptosporangium</taxon>
    </lineage>
</organism>
<evidence type="ECO:0008006" key="4">
    <source>
        <dbReference type="Google" id="ProtNLM"/>
    </source>
</evidence>
<evidence type="ECO:0000313" key="2">
    <source>
        <dbReference type="EMBL" id="GAA3032066.1"/>
    </source>
</evidence>
<sequence length="61" mass="6661">MRLYDCRHSCLTFLAGAGVPDVILAAWAGHADVGTPTKRVDINPDLSHLRAATKQLDKPFE</sequence>
<gene>
    <name evidence="2" type="ORF">GCM10017559_69100</name>
</gene>
<dbReference type="InterPro" id="IPR013762">
    <property type="entry name" value="Integrase-like_cat_sf"/>
</dbReference>
<comment type="caution">
    <text evidence="2">The sequence shown here is derived from an EMBL/GenBank/DDBJ whole genome shotgun (WGS) entry which is preliminary data.</text>
</comment>
<name>A0ABP6L8Q5_9ACTN</name>
<dbReference type="Proteomes" id="UP001499930">
    <property type="component" value="Unassembled WGS sequence"/>
</dbReference>
<proteinExistence type="predicted"/>
<dbReference type="EMBL" id="BAAAWD010000019">
    <property type="protein sequence ID" value="GAA3032066.1"/>
    <property type="molecule type" value="Genomic_DNA"/>
</dbReference>
<keyword evidence="3" id="KW-1185">Reference proteome</keyword>